<evidence type="ECO:0000256" key="4">
    <source>
        <dbReference type="ARBA" id="ARBA00022989"/>
    </source>
</evidence>
<gene>
    <name evidence="8" type="ORF">B0A52_09828</name>
</gene>
<evidence type="ECO:0000256" key="5">
    <source>
        <dbReference type="ARBA" id="ARBA00023136"/>
    </source>
</evidence>
<dbReference type="InterPro" id="IPR050360">
    <property type="entry name" value="MFS_Sugar_Transporters"/>
</dbReference>
<reference evidence="8 9" key="1">
    <citation type="submission" date="2017-03" db="EMBL/GenBank/DDBJ databases">
        <title>Genomes of endolithic fungi from Antarctica.</title>
        <authorList>
            <person name="Coleine C."/>
            <person name="Masonjones S."/>
            <person name="Stajich J.E."/>
        </authorList>
    </citation>
    <scope>NUCLEOTIDE SEQUENCE [LARGE SCALE GENOMIC DNA]</scope>
    <source>
        <strain evidence="8 9">CCFEE 6314</strain>
    </source>
</reference>
<dbReference type="PANTHER" id="PTHR48022:SF37">
    <property type="entry name" value="MAJOR FACILITATOR SUPERFAMILY (MFS) PROFILE DOMAIN-CONTAINING PROTEIN-RELATED"/>
    <property type="match status" value="1"/>
</dbReference>
<evidence type="ECO:0000313" key="8">
    <source>
        <dbReference type="EMBL" id="RVX65943.1"/>
    </source>
</evidence>
<dbReference type="InterPro" id="IPR036259">
    <property type="entry name" value="MFS_trans_sf"/>
</dbReference>
<dbReference type="GO" id="GO:0016020">
    <property type="term" value="C:membrane"/>
    <property type="evidence" value="ECO:0007669"/>
    <property type="project" value="UniProtKB-SubCell"/>
</dbReference>
<dbReference type="SUPFAM" id="SSF103473">
    <property type="entry name" value="MFS general substrate transporter"/>
    <property type="match status" value="1"/>
</dbReference>
<proteinExistence type="inferred from homology"/>
<accession>A0A438MSB4</accession>
<dbReference type="Pfam" id="PF00083">
    <property type="entry name" value="Sugar_tr"/>
    <property type="match status" value="1"/>
</dbReference>
<comment type="subcellular location">
    <subcellularLocation>
        <location evidence="1">Membrane</location>
        <topology evidence="1">Multi-pass membrane protein</topology>
    </subcellularLocation>
</comment>
<evidence type="ECO:0000256" key="6">
    <source>
        <dbReference type="SAM" id="Phobius"/>
    </source>
</evidence>
<dbReference type="PROSITE" id="PS50850">
    <property type="entry name" value="MFS"/>
    <property type="match status" value="1"/>
</dbReference>
<name>A0A438MSB4_EXOME</name>
<dbReference type="GO" id="GO:0005351">
    <property type="term" value="F:carbohydrate:proton symporter activity"/>
    <property type="evidence" value="ECO:0007669"/>
    <property type="project" value="TreeGrafter"/>
</dbReference>
<feature type="transmembrane region" description="Helical" evidence="6">
    <location>
        <begin position="47"/>
        <end position="66"/>
    </location>
</feature>
<evidence type="ECO:0000259" key="7">
    <source>
        <dbReference type="PROSITE" id="PS50850"/>
    </source>
</evidence>
<dbReference type="PANTHER" id="PTHR48022">
    <property type="entry name" value="PLASTIDIC GLUCOSE TRANSPORTER 4"/>
    <property type="match status" value="1"/>
</dbReference>
<evidence type="ECO:0000313" key="9">
    <source>
        <dbReference type="Proteomes" id="UP000288859"/>
    </source>
</evidence>
<dbReference type="InterPro" id="IPR020846">
    <property type="entry name" value="MFS_dom"/>
</dbReference>
<organism evidence="8 9">
    <name type="scientific">Exophiala mesophila</name>
    <name type="common">Black yeast-like fungus</name>
    <dbReference type="NCBI Taxonomy" id="212818"/>
    <lineage>
        <taxon>Eukaryota</taxon>
        <taxon>Fungi</taxon>
        <taxon>Dikarya</taxon>
        <taxon>Ascomycota</taxon>
        <taxon>Pezizomycotina</taxon>
        <taxon>Eurotiomycetes</taxon>
        <taxon>Chaetothyriomycetidae</taxon>
        <taxon>Chaetothyriales</taxon>
        <taxon>Herpotrichiellaceae</taxon>
        <taxon>Exophiala</taxon>
    </lineage>
</organism>
<dbReference type="OrthoDB" id="6133115at2759"/>
<dbReference type="EMBL" id="NAJM01000073">
    <property type="protein sequence ID" value="RVX65943.1"/>
    <property type="molecule type" value="Genomic_DNA"/>
</dbReference>
<keyword evidence="5 6" id="KW-0472">Membrane</keyword>
<protein>
    <recommendedName>
        <fullName evidence="7">Major facilitator superfamily (MFS) profile domain-containing protein</fullName>
    </recommendedName>
</protein>
<feature type="transmembrane region" description="Helical" evidence="6">
    <location>
        <begin position="20"/>
        <end position="40"/>
    </location>
</feature>
<dbReference type="Gene3D" id="1.20.1250.20">
    <property type="entry name" value="MFS general substrate transporter like domains"/>
    <property type="match status" value="1"/>
</dbReference>
<keyword evidence="3 6" id="KW-0812">Transmembrane</keyword>
<dbReference type="AlphaFoldDB" id="A0A438MSB4"/>
<sequence>MATYPAEIMPTSMRPTGVAVAYMTQHVLIIILIQFTPIALETISWRFFLIFVCGSAIFAVVFYFFYPETRYKSLEEIEAIFGDKVAIEVEEPPKDLEDVTVVPDNTDKVNDHFIRSEHVKAQ</sequence>
<evidence type="ECO:0000256" key="2">
    <source>
        <dbReference type="ARBA" id="ARBA00010992"/>
    </source>
</evidence>
<dbReference type="Proteomes" id="UP000288859">
    <property type="component" value="Unassembled WGS sequence"/>
</dbReference>
<comment type="caution">
    <text evidence="8">The sequence shown here is derived from an EMBL/GenBank/DDBJ whole genome shotgun (WGS) entry which is preliminary data.</text>
</comment>
<dbReference type="InterPro" id="IPR005828">
    <property type="entry name" value="MFS_sugar_transport-like"/>
</dbReference>
<comment type="similarity">
    <text evidence="2">Belongs to the major facilitator superfamily. Sugar transporter (TC 2.A.1.1) family.</text>
</comment>
<evidence type="ECO:0000256" key="3">
    <source>
        <dbReference type="ARBA" id="ARBA00022692"/>
    </source>
</evidence>
<feature type="domain" description="Major facilitator superfamily (MFS) profile" evidence="7">
    <location>
        <begin position="1"/>
        <end position="70"/>
    </location>
</feature>
<evidence type="ECO:0000256" key="1">
    <source>
        <dbReference type="ARBA" id="ARBA00004141"/>
    </source>
</evidence>
<keyword evidence="4 6" id="KW-1133">Transmembrane helix</keyword>